<dbReference type="PANTHER" id="PTHR14255:SF26">
    <property type="entry name" value="SULFITE EXPORTER TAUE_SAFE FAMILY PROTEIN"/>
    <property type="match status" value="1"/>
</dbReference>
<name>N1QZF4_AEGTA</name>
<evidence type="ECO:0000313" key="6">
    <source>
        <dbReference type="EnsemblPlants" id="EMT16950"/>
    </source>
</evidence>
<proteinExistence type="inferred from homology"/>
<dbReference type="EnsemblPlants" id="EMT16950">
    <property type="protein sequence ID" value="EMT16950"/>
    <property type="gene ID" value="F775_12779"/>
</dbReference>
<dbReference type="GO" id="GO:0016020">
    <property type="term" value="C:membrane"/>
    <property type="evidence" value="ECO:0007669"/>
    <property type="project" value="UniProtKB-SubCell"/>
</dbReference>
<evidence type="ECO:0000256" key="3">
    <source>
        <dbReference type="ARBA" id="ARBA00022692"/>
    </source>
</evidence>
<dbReference type="AlphaFoldDB" id="N1QZF4"/>
<reference evidence="6" key="1">
    <citation type="submission" date="2015-06" db="UniProtKB">
        <authorList>
            <consortium name="EnsemblPlants"/>
        </authorList>
    </citation>
    <scope>IDENTIFICATION</scope>
</reference>
<accession>N1QZF4</accession>
<dbReference type="InterPro" id="IPR002781">
    <property type="entry name" value="TM_pro_TauE-like"/>
</dbReference>
<dbReference type="Pfam" id="PF01925">
    <property type="entry name" value="TauE"/>
    <property type="match status" value="1"/>
</dbReference>
<keyword evidence="5" id="KW-0472">Membrane</keyword>
<protein>
    <submittedName>
        <fullName evidence="6">Uncharacterized protein</fullName>
    </submittedName>
</protein>
<evidence type="ECO:0000256" key="1">
    <source>
        <dbReference type="ARBA" id="ARBA00004141"/>
    </source>
</evidence>
<keyword evidence="4" id="KW-1133">Transmembrane helix</keyword>
<comment type="subcellular location">
    <subcellularLocation>
        <location evidence="1">Membrane</location>
        <topology evidence="1">Multi-pass membrane protein</topology>
    </subcellularLocation>
</comment>
<evidence type="ECO:0000256" key="5">
    <source>
        <dbReference type="ARBA" id="ARBA00023136"/>
    </source>
</evidence>
<dbReference type="GO" id="GO:0031464">
    <property type="term" value="C:Cul4A-RING E3 ubiquitin ligase complex"/>
    <property type="evidence" value="ECO:0007669"/>
    <property type="project" value="TreeGrafter"/>
</dbReference>
<comment type="similarity">
    <text evidence="2">Belongs to the 4-toluene sulfonate uptake permease (TSUP) (TC 2.A.102) family.</text>
</comment>
<keyword evidence="3" id="KW-0812">Transmembrane</keyword>
<organism evidence="6">
    <name type="scientific">Aegilops tauschii</name>
    <name type="common">Tausch's goatgrass</name>
    <name type="synonym">Aegilops squarrosa</name>
    <dbReference type="NCBI Taxonomy" id="37682"/>
    <lineage>
        <taxon>Eukaryota</taxon>
        <taxon>Viridiplantae</taxon>
        <taxon>Streptophyta</taxon>
        <taxon>Embryophyta</taxon>
        <taxon>Tracheophyta</taxon>
        <taxon>Spermatophyta</taxon>
        <taxon>Magnoliopsida</taxon>
        <taxon>Liliopsida</taxon>
        <taxon>Poales</taxon>
        <taxon>Poaceae</taxon>
        <taxon>BOP clade</taxon>
        <taxon>Pooideae</taxon>
        <taxon>Triticodae</taxon>
        <taxon>Triticeae</taxon>
        <taxon>Triticinae</taxon>
        <taxon>Aegilops</taxon>
    </lineage>
</organism>
<evidence type="ECO:0000256" key="4">
    <source>
        <dbReference type="ARBA" id="ARBA00022989"/>
    </source>
</evidence>
<dbReference type="GO" id="GO:0016567">
    <property type="term" value="P:protein ubiquitination"/>
    <property type="evidence" value="ECO:0007669"/>
    <property type="project" value="TreeGrafter"/>
</dbReference>
<dbReference type="PANTHER" id="PTHR14255">
    <property type="entry name" value="CEREBLON"/>
    <property type="match status" value="1"/>
</dbReference>
<sequence>MAAPVESVVLALILVLDLPGGLVGANIAARVRIVLKCQWEWTGSGGKQSAKPIKLRDCHPPLGFPGGREMGRKWHAVAVLAITYIVTTTAVAANDKGLSFAGTAAAAPEEASSLGKLASLDGTTHQHVWPPLNAGWRTVLGSFVGFFGAALGSIGGLGGGAIFVPMLTLIVGFDTKSATAMSKCMITGAAISTVYCNLKLKHPTFNMPMIDYDLALLIQPMLMMGVSIWKNIYWKEFGLLIFVWAAILTLQVAMNYVETCSTLYWVFSLLQIPVSAGVSIYQAVGLVQGKRVISSRANTQTSLKSHLVLICFFGVTAGVLGGLLGIGGGVIMGPLFLELGIPPQLVEMQLNGAFDKDAVDKGVVDSDEHGKDTDVVDNDVSSATATFAMMFSSSIAVIEYYLLNRFPIPYGILFFFFCDPPKLVARKLINWLGRASFIIFVLSFMIFIGVIPLGGVGILNMKHKMVQHEYMGFHDICMSDA</sequence>
<evidence type="ECO:0000256" key="2">
    <source>
        <dbReference type="ARBA" id="ARBA00009142"/>
    </source>
</evidence>